<keyword evidence="6 8" id="KW-0687">Ribonucleoprotein</keyword>
<dbReference type="FunFam" id="1.20.58.110:FF:000001">
    <property type="entry name" value="30S ribosomal protein S20"/>
    <property type="match status" value="1"/>
</dbReference>
<name>A0A318R2K3_PROMR</name>
<sequence>MANTNSAKKRIQIAERNRLENKNYKSTVRTLMKRCFVACGIFEKEPGDESKADLQKTFNLAFSKIDKAVKKGVLHRNTGANQKSRLSLALKKVLKEVV</sequence>
<dbReference type="Gene3D" id="1.20.58.110">
    <property type="entry name" value="Ribosomal protein S20"/>
    <property type="match status" value="1"/>
</dbReference>
<reference evidence="9 10" key="1">
    <citation type="journal article" date="2018" name="Appl. Environ. Microbiol.">
        <title>Genome rearrangement shapes Prochlorococcus ecological adaptation.</title>
        <authorList>
            <person name="Yan W."/>
            <person name="Wei S."/>
            <person name="Wang Q."/>
            <person name="Xiao X."/>
            <person name="Zeng Q."/>
            <person name="Jiao N."/>
            <person name="Zhang R."/>
        </authorList>
    </citation>
    <scope>NUCLEOTIDE SEQUENCE [LARGE SCALE GENOMIC DNA]</scope>
    <source>
        <strain evidence="9 10">XMU1408</strain>
    </source>
</reference>
<evidence type="ECO:0000256" key="6">
    <source>
        <dbReference type="ARBA" id="ARBA00023274"/>
    </source>
</evidence>
<dbReference type="GO" id="GO:0006412">
    <property type="term" value="P:translation"/>
    <property type="evidence" value="ECO:0007669"/>
    <property type="project" value="UniProtKB-UniRule"/>
</dbReference>
<evidence type="ECO:0000256" key="5">
    <source>
        <dbReference type="ARBA" id="ARBA00022980"/>
    </source>
</evidence>
<evidence type="ECO:0000256" key="1">
    <source>
        <dbReference type="ARBA" id="ARBA00003134"/>
    </source>
</evidence>
<dbReference type="GO" id="GO:0003735">
    <property type="term" value="F:structural constituent of ribosome"/>
    <property type="evidence" value="ECO:0007669"/>
    <property type="project" value="InterPro"/>
</dbReference>
<protein>
    <recommendedName>
        <fullName evidence="7 8">Small ribosomal subunit protein bS20</fullName>
    </recommendedName>
</protein>
<evidence type="ECO:0000256" key="2">
    <source>
        <dbReference type="ARBA" id="ARBA00007634"/>
    </source>
</evidence>
<keyword evidence="5 8" id="KW-0689">Ribosomal protein</keyword>
<evidence type="ECO:0000256" key="4">
    <source>
        <dbReference type="ARBA" id="ARBA00022884"/>
    </source>
</evidence>
<dbReference type="Proteomes" id="UP000247807">
    <property type="component" value="Unassembled WGS sequence"/>
</dbReference>
<dbReference type="GO" id="GO:0015935">
    <property type="term" value="C:small ribosomal subunit"/>
    <property type="evidence" value="ECO:0007669"/>
    <property type="project" value="TreeGrafter"/>
</dbReference>
<dbReference type="PANTHER" id="PTHR33398:SF1">
    <property type="entry name" value="SMALL RIBOSOMAL SUBUNIT PROTEIN BS20C"/>
    <property type="match status" value="1"/>
</dbReference>
<dbReference type="OrthoDB" id="9808392at2"/>
<dbReference type="InterPro" id="IPR002583">
    <property type="entry name" value="Ribosomal_bS20"/>
</dbReference>
<keyword evidence="4 8" id="KW-0694">RNA-binding</keyword>
<dbReference type="EMBL" id="QJUE01000005">
    <property type="protein sequence ID" value="PYE01357.1"/>
    <property type="molecule type" value="Genomic_DNA"/>
</dbReference>
<dbReference type="Pfam" id="PF01649">
    <property type="entry name" value="Ribosomal_S20p"/>
    <property type="match status" value="1"/>
</dbReference>
<accession>A0A318R2K3</accession>
<dbReference type="PANTHER" id="PTHR33398">
    <property type="entry name" value="30S RIBOSOMAL PROTEIN S20"/>
    <property type="match status" value="1"/>
</dbReference>
<dbReference type="AlphaFoldDB" id="A0A318R2K3"/>
<evidence type="ECO:0000256" key="8">
    <source>
        <dbReference type="HAMAP-Rule" id="MF_00500"/>
    </source>
</evidence>
<proteinExistence type="inferred from homology"/>
<dbReference type="InterPro" id="IPR036510">
    <property type="entry name" value="Ribosomal_bS20_sf"/>
</dbReference>
<dbReference type="RefSeq" id="WP_158467186.1">
    <property type="nucleotide sequence ID" value="NZ_QJUE01000005.1"/>
</dbReference>
<dbReference type="GO" id="GO:0070181">
    <property type="term" value="F:small ribosomal subunit rRNA binding"/>
    <property type="evidence" value="ECO:0007669"/>
    <property type="project" value="TreeGrafter"/>
</dbReference>
<comment type="function">
    <text evidence="1 8">Binds directly to 16S ribosomal RNA.</text>
</comment>
<dbReference type="SUPFAM" id="SSF46992">
    <property type="entry name" value="Ribosomal protein S20"/>
    <property type="match status" value="1"/>
</dbReference>
<organism evidence="9 10">
    <name type="scientific">Prochlorococcus marinus XMU1408</name>
    <dbReference type="NCBI Taxonomy" id="2213228"/>
    <lineage>
        <taxon>Bacteria</taxon>
        <taxon>Bacillati</taxon>
        <taxon>Cyanobacteriota</taxon>
        <taxon>Cyanophyceae</taxon>
        <taxon>Synechococcales</taxon>
        <taxon>Prochlorococcaceae</taxon>
        <taxon>Prochlorococcus</taxon>
    </lineage>
</organism>
<comment type="similarity">
    <text evidence="2 8">Belongs to the bacterial ribosomal protein bS20 family.</text>
</comment>
<evidence type="ECO:0000313" key="9">
    <source>
        <dbReference type="EMBL" id="PYE01357.1"/>
    </source>
</evidence>
<comment type="caution">
    <text evidence="9">The sequence shown here is derived from an EMBL/GenBank/DDBJ whole genome shotgun (WGS) entry which is preliminary data.</text>
</comment>
<evidence type="ECO:0000256" key="7">
    <source>
        <dbReference type="ARBA" id="ARBA00035136"/>
    </source>
</evidence>
<keyword evidence="3 8" id="KW-0699">rRNA-binding</keyword>
<dbReference type="HAMAP" id="MF_00500">
    <property type="entry name" value="Ribosomal_bS20"/>
    <property type="match status" value="1"/>
</dbReference>
<dbReference type="NCBIfam" id="TIGR00029">
    <property type="entry name" value="S20"/>
    <property type="match status" value="1"/>
</dbReference>
<evidence type="ECO:0000256" key="3">
    <source>
        <dbReference type="ARBA" id="ARBA00022730"/>
    </source>
</evidence>
<evidence type="ECO:0000313" key="10">
    <source>
        <dbReference type="Proteomes" id="UP000247807"/>
    </source>
</evidence>
<gene>
    <name evidence="8" type="primary">rpsT</name>
    <name evidence="8" type="synonym">rps20</name>
    <name evidence="9" type="ORF">DNJ73_08070</name>
</gene>